<gene>
    <name evidence="2" type="ORF">F511_32982</name>
</gene>
<feature type="region of interest" description="Disordered" evidence="1">
    <location>
        <begin position="124"/>
        <end position="188"/>
    </location>
</feature>
<evidence type="ECO:0000313" key="2">
    <source>
        <dbReference type="EMBL" id="KZV22246.1"/>
    </source>
</evidence>
<evidence type="ECO:0000256" key="1">
    <source>
        <dbReference type="SAM" id="MobiDB-lite"/>
    </source>
</evidence>
<protein>
    <submittedName>
        <fullName evidence="2">Uncharacterized protein</fullName>
    </submittedName>
</protein>
<dbReference type="Proteomes" id="UP000250235">
    <property type="component" value="Unassembled WGS sequence"/>
</dbReference>
<organism evidence="2 3">
    <name type="scientific">Dorcoceras hygrometricum</name>
    <dbReference type="NCBI Taxonomy" id="472368"/>
    <lineage>
        <taxon>Eukaryota</taxon>
        <taxon>Viridiplantae</taxon>
        <taxon>Streptophyta</taxon>
        <taxon>Embryophyta</taxon>
        <taxon>Tracheophyta</taxon>
        <taxon>Spermatophyta</taxon>
        <taxon>Magnoliopsida</taxon>
        <taxon>eudicotyledons</taxon>
        <taxon>Gunneridae</taxon>
        <taxon>Pentapetalae</taxon>
        <taxon>asterids</taxon>
        <taxon>lamiids</taxon>
        <taxon>Lamiales</taxon>
        <taxon>Gesneriaceae</taxon>
        <taxon>Didymocarpoideae</taxon>
        <taxon>Trichosporeae</taxon>
        <taxon>Loxocarpinae</taxon>
        <taxon>Dorcoceras</taxon>
    </lineage>
</organism>
<evidence type="ECO:0000313" key="3">
    <source>
        <dbReference type="Proteomes" id="UP000250235"/>
    </source>
</evidence>
<sequence>MLLFVYGSSDINILHLPFFRSGKDPLEDLIYTSCTDPIQQPAAARTPRLYTSSRLCQSLVLRLCFRNEEDDQQQLYLSSRWFAIYKRSAVGLVFMESSAGLAMETSKAESTWIQSQRKDFQTQCLNTQTQEDKSISVEEDSGEAIDEPDASNSSIQSWMSTAELNSNGENDKKPAKEKDTSFRNEEDDQQQLYLSSRWFAIYKRSAVGLVFMESSAGLAMETSKAESTVRGINTVKHKEITLLFVYGSSDINFLHLPFFRSGKDPLEDLIYTSCTDPIQQPTAARTPRLYTSPRLCQSLVLRLCEKGYKHRV</sequence>
<feature type="compositionally biased region" description="Basic and acidic residues" evidence="1">
    <location>
        <begin position="169"/>
        <end position="184"/>
    </location>
</feature>
<keyword evidence="3" id="KW-1185">Reference proteome</keyword>
<accession>A0A2Z7ALA0</accession>
<feature type="compositionally biased region" description="Acidic residues" evidence="1">
    <location>
        <begin position="137"/>
        <end position="149"/>
    </location>
</feature>
<feature type="compositionally biased region" description="Polar residues" evidence="1">
    <location>
        <begin position="150"/>
        <end position="168"/>
    </location>
</feature>
<name>A0A2Z7ALA0_9LAMI</name>
<dbReference type="AlphaFoldDB" id="A0A2Z7ALA0"/>
<reference evidence="2 3" key="1">
    <citation type="journal article" date="2015" name="Proc. Natl. Acad. Sci. U.S.A.">
        <title>The resurrection genome of Boea hygrometrica: A blueprint for survival of dehydration.</title>
        <authorList>
            <person name="Xiao L."/>
            <person name="Yang G."/>
            <person name="Zhang L."/>
            <person name="Yang X."/>
            <person name="Zhao S."/>
            <person name="Ji Z."/>
            <person name="Zhou Q."/>
            <person name="Hu M."/>
            <person name="Wang Y."/>
            <person name="Chen M."/>
            <person name="Xu Y."/>
            <person name="Jin H."/>
            <person name="Xiao X."/>
            <person name="Hu G."/>
            <person name="Bao F."/>
            <person name="Hu Y."/>
            <person name="Wan P."/>
            <person name="Li L."/>
            <person name="Deng X."/>
            <person name="Kuang T."/>
            <person name="Xiang C."/>
            <person name="Zhu J.K."/>
            <person name="Oliver M.J."/>
            <person name="He Y."/>
        </authorList>
    </citation>
    <scope>NUCLEOTIDE SEQUENCE [LARGE SCALE GENOMIC DNA]</scope>
    <source>
        <strain evidence="3">cv. XS01</strain>
    </source>
</reference>
<dbReference type="EMBL" id="KV014412">
    <property type="protein sequence ID" value="KZV22246.1"/>
    <property type="molecule type" value="Genomic_DNA"/>
</dbReference>
<proteinExistence type="predicted"/>